<evidence type="ECO:0000256" key="1">
    <source>
        <dbReference type="SAM" id="MobiDB-lite"/>
    </source>
</evidence>
<dbReference type="Proteomes" id="UP000005713">
    <property type="component" value="Unassembled WGS sequence"/>
</dbReference>
<gene>
    <name evidence="2" type="ORF">SSE37_21295</name>
</gene>
<reference evidence="2 3" key="1">
    <citation type="submission" date="2006-06" db="EMBL/GenBank/DDBJ databases">
        <authorList>
            <person name="Moran M.A."/>
            <person name="Ferriera S."/>
            <person name="Johnson J."/>
            <person name="Kravitz S."/>
            <person name="Beeson K."/>
            <person name="Sutton G."/>
            <person name="Rogers Y.-H."/>
            <person name="Friedman R."/>
            <person name="Frazier M."/>
            <person name="Venter J.C."/>
        </authorList>
    </citation>
    <scope>NUCLEOTIDE SEQUENCE [LARGE SCALE GENOMIC DNA]</scope>
    <source>
        <strain evidence="2 3">E-37</strain>
    </source>
</reference>
<comment type="caution">
    <text evidence="2">The sequence shown here is derived from an EMBL/GenBank/DDBJ whole genome shotgun (WGS) entry which is preliminary data.</text>
</comment>
<feature type="region of interest" description="Disordered" evidence="1">
    <location>
        <begin position="598"/>
        <end position="679"/>
    </location>
</feature>
<dbReference type="AntiFam" id="ANF00204">
    <property type="entry name" value="Shadow ORF (opposite rpsA)"/>
</dbReference>
<protein>
    <submittedName>
        <fullName evidence="2">Uncharacterized protein</fullName>
    </submittedName>
</protein>
<proteinExistence type="predicted"/>
<feature type="compositionally biased region" description="Basic and acidic residues" evidence="1">
    <location>
        <begin position="653"/>
        <end position="676"/>
    </location>
</feature>
<keyword evidence="3" id="KW-1185">Reference proteome</keyword>
<accession>A3K5I7</accession>
<evidence type="ECO:0000313" key="3">
    <source>
        <dbReference type="Proteomes" id="UP000005713"/>
    </source>
</evidence>
<dbReference type="AlphaFoldDB" id="A3K5I7"/>
<dbReference type="eggNOG" id="ENOG5030VG0">
    <property type="taxonomic scope" value="Bacteria"/>
</dbReference>
<sequence length="936" mass="101897">MFDGLFLFGDLACLDRQAQTTGLHVDVGDADVHLVTDRETLGALLGPVAGQVGTADEGLHAFVFHLDAAVLDGRHFDSHDGTALHAAGRLCELVATQRLDRERDTLFLDVDFGHHGLDDVALAVFLDGFFAALVPAEVGEVNHAVDLARQADEQTELGDVLDLALDLRALGVRFGEHFPRVAHGLLETQRHATLGRVDFQHHDIHFLRGGDDLAGVHVLLGPGHLGDVDQTFDTGFELNKCTVIGDVGHATFVHGAQRVLHADQIPRIFLQLLHAEGDTVGFLVDLDDLHFDSLTDRQDFRRMVHTAPCHVGDVQQAVNAAEIDECAVLGDVLDHAVNRIPFLQLADDLGALFGAGLFEDRAAGNNDIATATVHLEDLERLLETHERASVAHRAHVDLRAGQEGHGAAEVDGEAALDAAEDRAFDACVVCVCLLQAVPCFFATGHLAGDDGFATGVFGCAEEDLHFVADLNVRLLAGFSEFLQLDAAFHLVAYVDDGLARFDCDDLAFDNRTFVRGVHFEALIQERFEFFHGCVLSHVACVSFTSFYSGRAVVSAGLGWVGQFRHAAKQRGPVFPALLVLAAAIPALSTPARIAGGGRRVKAKACGGSPPDAGQRRSRACPSKPSLPPEEQETPKGGPGHQPGCDQPAPRLVHARDVGKVHAVDRGDQRRRQEQHRDHRQRAVGVRLLQADHPENHVRHMRHAPGQEIGMHHERADVAGVGLQNLLQPLPCLGRKVERKRGQCPLQRQQRQPVVGQLLAPPPDDSDHVFQQVLGFIALEQFAGRLVQFPPRALDQVGNTGDDLFDQAKEQVQVRGAPRAGGDGMVREGLERARPVVANGDHPLRRKHEGHRTETALAIPPGARKRDGQHLHIAKAIQPVGHLDLFHVRKGWHLEAECANPGRLFRGGRGEVDPPGPVERDIRLRRFQRGVFDKEST</sequence>
<evidence type="ECO:0000313" key="2">
    <source>
        <dbReference type="EMBL" id="EBA07376.1"/>
    </source>
</evidence>
<name>A3K5I7_SAGS3</name>
<organism evidence="2 3">
    <name type="scientific">Sagittula stellata (strain ATCC 700073 / DSM 11524 / E-37)</name>
    <dbReference type="NCBI Taxonomy" id="388399"/>
    <lineage>
        <taxon>Bacteria</taxon>
        <taxon>Pseudomonadati</taxon>
        <taxon>Pseudomonadota</taxon>
        <taxon>Alphaproteobacteria</taxon>
        <taxon>Rhodobacterales</taxon>
        <taxon>Roseobacteraceae</taxon>
        <taxon>Sagittula</taxon>
    </lineage>
</organism>
<dbReference type="EMBL" id="AAYA01000009">
    <property type="protein sequence ID" value="EBA07376.1"/>
    <property type="molecule type" value="Genomic_DNA"/>
</dbReference>